<sequence>MERKVMNDTFAAYEHANRNQGEIEQSGNCACFSCYSVFPATDVGKWTETTAWCPRCEAYGTVLGDRSGLPLEQEFLMAAHDHWIGPQEWLDTLAAETQLIAASRSRQLPINASATPKKNAWWKFW</sequence>
<protein>
    <recommendedName>
        <fullName evidence="3">Cytoplasmic protein</fullName>
    </recommendedName>
</protein>
<name>A0A2W5RUB3_CERSP</name>
<evidence type="ECO:0000313" key="1">
    <source>
        <dbReference type="EMBL" id="PZQ94288.1"/>
    </source>
</evidence>
<comment type="caution">
    <text evidence="1">The sequence shown here is derived from an EMBL/GenBank/DDBJ whole genome shotgun (WGS) entry which is preliminary data.</text>
</comment>
<reference evidence="1 2" key="1">
    <citation type="submission" date="2017-08" db="EMBL/GenBank/DDBJ databases">
        <title>Infants hospitalized years apart are colonized by the same room-sourced microbial strains.</title>
        <authorList>
            <person name="Brooks B."/>
            <person name="Olm M.R."/>
            <person name="Firek B.A."/>
            <person name="Baker R."/>
            <person name="Thomas B.C."/>
            <person name="Morowitz M.J."/>
            <person name="Banfield J.F."/>
        </authorList>
    </citation>
    <scope>NUCLEOTIDE SEQUENCE [LARGE SCALE GENOMIC DNA]</scope>
    <source>
        <strain evidence="1">S2_003_000_R2_11</strain>
    </source>
</reference>
<dbReference type="EMBL" id="QFQS01000034">
    <property type="protein sequence ID" value="PZQ94288.1"/>
    <property type="molecule type" value="Genomic_DNA"/>
</dbReference>
<proteinExistence type="predicted"/>
<gene>
    <name evidence="1" type="ORF">DI533_22535</name>
</gene>
<evidence type="ECO:0008006" key="3">
    <source>
        <dbReference type="Google" id="ProtNLM"/>
    </source>
</evidence>
<dbReference type="AlphaFoldDB" id="A0A2W5RUB3"/>
<dbReference type="Proteomes" id="UP000248975">
    <property type="component" value="Unassembled WGS sequence"/>
</dbReference>
<organism evidence="1 2">
    <name type="scientific">Cereibacter sphaeroides</name>
    <name type="common">Rhodobacter sphaeroides</name>
    <dbReference type="NCBI Taxonomy" id="1063"/>
    <lineage>
        <taxon>Bacteria</taxon>
        <taxon>Pseudomonadati</taxon>
        <taxon>Pseudomonadota</taxon>
        <taxon>Alphaproteobacteria</taxon>
        <taxon>Rhodobacterales</taxon>
        <taxon>Paracoccaceae</taxon>
        <taxon>Cereibacter</taxon>
    </lineage>
</organism>
<accession>A0A2W5RUB3</accession>
<evidence type="ECO:0000313" key="2">
    <source>
        <dbReference type="Proteomes" id="UP000248975"/>
    </source>
</evidence>